<evidence type="ECO:0000313" key="2">
    <source>
        <dbReference type="Proteomes" id="UP001054837"/>
    </source>
</evidence>
<organism evidence="1 2">
    <name type="scientific">Caerostris darwini</name>
    <dbReference type="NCBI Taxonomy" id="1538125"/>
    <lineage>
        <taxon>Eukaryota</taxon>
        <taxon>Metazoa</taxon>
        <taxon>Ecdysozoa</taxon>
        <taxon>Arthropoda</taxon>
        <taxon>Chelicerata</taxon>
        <taxon>Arachnida</taxon>
        <taxon>Araneae</taxon>
        <taxon>Araneomorphae</taxon>
        <taxon>Entelegynae</taxon>
        <taxon>Araneoidea</taxon>
        <taxon>Araneidae</taxon>
        <taxon>Caerostris</taxon>
    </lineage>
</organism>
<dbReference type="EMBL" id="BPLQ01002109">
    <property type="protein sequence ID" value="GIX88822.1"/>
    <property type="molecule type" value="Genomic_DNA"/>
</dbReference>
<accession>A0AAV4NVB5</accession>
<sequence>MRANTLMKITNFARRQVWAKWPSNPTKPITWPDCRNKTPPLSSRAKKIKRSLAHEKKHYWKRNLIISFNIFLPFSAIGDSPKNHFNSLFRRAQRSESPT</sequence>
<protein>
    <submittedName>
        <fullName evidence="1">Uncharacterized protein</fullName>
    </submittedName>
</protein>
<reference evidence="1 2" key="1">
    <citation type="submission" date="2021-06" db="EMBL/GenBank/DDBJ databases">
        <title>Caerostris darwini draft genome.</title>
        <authorList>
            <person name="Kono N."/>
            <person name="Arakawa K."/>
        </authorList>
    </citation>
    <scope>NUCLEOTIDE SEQUENCE [LARGE SCALE GENOMIC DNA]</scope>
</reference>
<name>A0AAV4NVB5_9ARAC</name>
<dbReference type="Proteomes" id="UP001054837">
    <property type="component" value="Unassembled WGS sequence"/>
</dbReference>
<proteinExistence type="predicted"/>
<dbReference type="AlphaFoldDB" id="A0AAV4NVB5"/>
<gene>
    <name evidence="1" type="ORF">CDAR_383101</name>
</gene>
<comment type="caution">
    <text evidence="1">The sequence shown here is derived from an EMBL/GenBank/DDBJ whole genome shotgun (WGS) entry which is preliminary data.</text>
</comment>
<keyword evidence="2" id="KW-1185">Reference proteome</keyword>
<evidence type="ECO:0000313" key="1">
    <source>
        <dbReference type="EMBL" id="GIX88822.1"/>
    </source>
</evidence>